<accession>A0ABP6YR64</accession>
<organism evidence="3 4">
    <name type="scientific">Streptomyces osmaniensis</name>
    <dbReference type="NCBI Taxonomy" id="593134"/>
    <lineage>
        <taxon>Bacteria</taxon>
        <taxon>Bacillati</taxon>
        <taxon>Actinomycetota</taxon>
        <taxon>Actinomycetes</taxon>
        <taxon>Kitasatosporales</taxon>
        <taxon>Streptomycetaceae</taxon>
        <taxon>Streptomyces</taxon>
    </lineage>
</organism>
<gene>
    <name evidence="3" type="ORF">GCM10022295_83570</name>
</gene>
<reference evidence="4" key="1">
    <citation type="journal article" date="2019" name="Int. J. Syst. Evol. Microbiol.">
        <title>The Global Catalogue of Microorganisms (GCM) 10K type strain sequencing project: providing services to taxonomists for standard genome sequencing and annotation.</title>
        <authorList>
            <consortium name="The Broad Institute Genomics Platform"/>
            <consortium name="The Broad Institute Genome Sequencing Center for Infectious Disease"/>
            <person name="Wu L."/>
            <person name="Ma J."/>
        </authorList>
    </citation>
    <scope>NUCLEOTIDE SEQUENCE [LARGE SCALE GENOMIC DNA]</scope>
    <source>
        <strain evidence="4">JCM 17656</strain>
    </source>
</reference>
<dbReference type="Pfam" id="PF03358">
    <property type="entry name" value="FMN_red"/>
    <property type="match status" value="1"/>
</dbReference>
<evidence type="ECO:0000313" key="3">
    <source>
        <dbReference type="EMBL" id="GAA3589208.1"/>
    </source>
</evidence>
<comment type="caution">
    <text evidence="3">The sequence shown here is derived from an EMBL/GenBank/DDBJ whole genome shotgun (WGS) entry which is preliminary data.</text>
</comment>
<feature type="domain" description="NADPH-dependent FMN reductase-like" evidence="2">
    <location>
        <begin position="16"/>
        <end position="132"/>
    </location>
</feature>
<sequence>MQRLPAAGSRFRGHLSRREALAGAVITALQGYGVEVDTVRAVDLDLKPGVETDMGEGDDWPAVHDKLLASQILVVASPTWLGRPSSVAQRVLERMDAMLSETDDDNRPIAYNRVAGVLVTGNEDGAHHVISEISGALGDIGYTIPGQAWTYWHLGPGPGPDYLDDDRGHEWSLSTGRAMASNLVHTAQALAASPLPAPPPPEPSAVGAWPRRTAASMSRNPTGRARVNTLEELRVRSVQGVLFTG</sequence>
<evidence type="ECO:0000259" key="2">
    <source>
        <dbReference type="Pfam" id="PF03358"/>
    </source>
</evidence>
<dbReference type="InterPro" id="IPR005025">
    <property type="entry name" value="FMN_Rdtase-like_dom"/>
</dbReference>
<dbReference type="Proteomes" id="UP001500707">
    <property type="component" value="Unassembled WGS sequence"/>
</dbReference>
<protein>
    <recommendedName>
        <fullName evidence="2">NADPH-dependent FMN reductase-like domain-containing protein</fullName>
    </recommendedName>
</protein>
<dbReference type="EMBL" id="BAABCE010000025">
    <property type="protein sequence ID" value="GAA3589208.1"/>
    <property type="molecule type" value="Genomic_DNA"/>
</dbReference>
<name>A0ABP6YR64_9ACTN</name>
<keyword evidence="4" id="KW-1185">Reference proteome</keyword>
<feature type="region of interest" description="Disordered" evidence="1">
    <location>
        <begin position="192"/>
        <end position="222"/>
    </location>
</feature>
<dbReference type="InterPro" id="IPR029039">
    <property type="entry name" value="Flavoprotein-like_sf"/>
</dbReference>
<evidence type="ECO:0000256" key="1">
    <source>
        <dbReference type="SAM" id="MobiDB-lite"/>
    </source>
</evidence>
<dbReference type="SUPFAM" id="SSF52218">
    <property type="entry name" value="Flavoproteins"/>
    <property type="match status" value="1"/>
</dbReference>
<evidence type="ECO:0000313" key="4">
    <source>
        <dbReference type="Proteomes" id="UP001500707"/>
    </source>
</evidence>
<dbReference type="Gene3D" id="3.40.50.360">
    <property type="match status" value="1"/>
</dbReference>
<proteinExistence type="predicted"/>